<reference evidence="5" key="1">
    <citation type="submission" date="2013-09" db="EMBL/GenBank/DDBJ databases">
        <title>Corchorus olitorius genome sequencing.</title>
        <authorList>
            <person name="Alam M."/>
            <person name="Haque M.S."/>
            <person name="Islam M.S."/>
            <person name="Emdad E.M."/>
            <person name="Islam M.M."/>
            <person name="Ahmed B."/>
            <person name="Halim A."/>
            <person name="Hossen Q.M.M."/>
            <person name="Hossain M.Z."/>
            <person name="Ahmed R."/>
            <person name="Khan M.M."/>
            <person name="Islam R."/>
            <person name="Rashid M.M."/>
            <person name="Khan S.A."/>
            <person name="Rahman M.S."/>
            <person name="Alam M."/>
            <person name="Yahiya A.S."/>
            <person name="Khan M.S."/>
            <person name="Azam M.S."/>
            <person name="Haque T."/>
            <person name="Lashkar M.Z.H."/>
            <person name="Akhand A.I."/>
            <person name="Morshed G."/>
            <person name="Roy S."/>
            <person name="Uddin K.S."/>
            <person name="Rabeya T."/>
            <person name="Hossain A.S."/>
            <person name="Chowdhury A."/>
            <person name="Snigdha A.R."/>
            <person name="Mortoza M.S."/>
            <person name="Matin S.A."/>
            <person name="Hoque S.M.E."/>
            <person name="Islam M.K."/>
            <person name="Roy D.K."/>
            <person name="Haider R."/>
            <person name="Moosa M.M."/>
            <person name="Elias S.M."/>
            <person name="Hasan A.M."/>
            <person name="Jahan S."/>
            <person name="Shafiuddin M."/>
            <person name="Mahmood N."/>
            <person name="Shommy N.S."/>
        </authorList>
    </citation>
    <scope>NUCLEOTIDE SEQUENCE [LARGE SCALE GENOMIC DNA]</scope>
    <source>
        <strain evidence="5">cv. O-4</strain>
    </source>
</reference>
<protein>
    <recommendedName>
        <fullName evidence="3">TIR domain-containing protein</fullName>
    </recommendedName>
</protein>
<name>A0A1R3K7M2_9ROSI</name>
<proteinExistence type="predicted"/>
<dbReference type="PANTHER" id="PTHR11017">
    <property type="entry name" value="LEUCINE-RICH REPEAT-CONTAINING PROTEIN"/>
    <property type="match status" value="1"/>
</dbReference>
<evidence type="ECO:0000259" key="3">
    <source>
        <dbReference type="PROSITE" id="PS50104"/>
    </source>
</evidence>
<comment type="caution">
    <text evidence="4">The sequence shown here is derived from an EMBL/GenBank/DDBJ whole genome shotgun (WGS) entry which is preliminary data.</text>
</comment>
<dbReference type="PANTHER" id="PTHR11017:SF555">
    <property type="entry name" value="TIR-NBS-LRR RCT1-LIKE RESISTANCE PROTEIN"/>
    <property type="match status" value="1"/>
</dbReference>
<sequence>MNAIAASKISIPIFSKDYASSKSCLAELSQIIGCMRSQGQIVLPIFYHVDPSDVRHHSGSFKESFDQHLMKKPKEQVERWKAAFTQAGQLKGWHIVGGNFDSKIIITSRDRQVLKNIGVNELHEDISLLTTWAIWYNRNMELHETIRRTPGETVQFIKAYLSEFQRVNKRLLQHQHWYLENLLKDGGTESIKGISLDISDVESALQIGPTIFKKMDNLTFIQFNVGELAQFYLDDHEELRNRLLLANGDLAYLPDELRYFHWAYCPLKALPSNFSPNNLAELNLHGLNIEQLWNENLDVAVNSRRMYLSDCMKLRKIPNLLGAVKLETLDCVGNSSKLGRNRFVWDSNRRGALLYWVYKEIAKIKDGGTKIQKVPSSILKLEELEHLILYDCPKLTELNLGMTCDLEEVPSSVSGLQKGLRELNVRGCKSLKSLSMLPSSLQLYAHGCTSLERVLFVDQGEHHSSADANFSYCFNLNRDACNNIVEAYPMTQIQSIAKKSAKKLTKNRQLISKVCSNFPGCEIPDKFGNQSKNSSITVKLDSTTNTRKFLCFALSFVVDFDHFFKEKVDSYGNHIQVEYQLKGTDGSSQNFKREWDFHWEGGPIPVGCYDEHVFVLFRTDMVHRDMNYKETSFDFCLFGKNKTERVKEMKVEKCGVHVF</sequence>
<organism evidence="4 5">
    <name type="scientific">Corchorus olitorius</name>
    <dbReference type="NCBI Taxonomy" id="93759"/>
    <lineage>
        <taxon>Eukaryota</taxon>
        <taxon>Viridiplantae</taxon>
        <taxon>Streptophyta</taxon>
        <taxon>Embryophyta</taxon>
        <taxon>Tracheophyta</taxon>
        <taxon>Spermatophyta</taxon>
        <taxon>Magnoliopsida</taxon>
        <taxon>eudicotyledons</taxon>
        <taxon>Gunneridae</taxon>
        <taxon>Pentapetalae</taxon>
        <taxon>rosids</taxon>
        <taxon>malvids</taxon>
        <taxon>Malvales</taxon>
        <taxon>Malvaceae</taxon>
        <taxon>Grewioideae</taxon>
        <taxon>Apeibeae</taxon>
        <taxon>Corchorus</taxon>
    </lineage>
</organism>
<dbReference type="Pfam" id="PF20160">
    <property type="entry name" value="C-JID"/>
    <property type="match status" value="1"/>
</dbReference>
<keyword evidence="2" id="KW-0677">Repeat</keyword>
<dbReference type="AlphaFoldDB" id="A0A1R3K7M2"/>
<evidence type="ECO:0000256" key="1">
    <source>
        <dbReference type="ARBA" id="ARBA00022614"/>
    </source>
</evidence>
<gene>
    <name evidence="4" type="ORF">COLO4_10634</name>
</gene>
<dbReference type="PROSITE" id="PS50104">
    <property type="entry name" value="TIR"/>
    <property type="match status" value="1"/>
</dbReference>
<evidence type="ECO:0000313" key="4">
    <source>
        <dbReference type="EMBL" id="OMP03093.1"/>
    </source>
</evidence>
<dbReference type="InterPro" id="IPR035897">
    <property type="entry name" value="Toll_tir_struct_dom_sf"/>
</dbReference>
<dbReference type="Gene3D" id="3.80.10.10">
    <property type="entry name" value="Ribonuclease Inhibitor"/>
    <property type="match status" value="2"/>
</dbReference>
<dbReference type="InterPro" id="IPR044974">
    <property type="entry name" value="Disease_R_plants"/>
</dbReference>
<dbReference type="InterPro" id="IPR045344">
    <property type="entry name" value="C-JID"/>
</dbReference>
<feature type="domain" description="TIR" evidence="3">
    <location>
        <begin position="1"/>
        <end position="126"/>
    </location>
</feature>
<dbReference type="GO" id="GO:0006952">
    <property type="term" value="P:defense response"/>
    <property type="evidence" value="ECO:0007669"/>
    <property type="project" value="InterPro"/>
</dbReference>
<dbReference type="Proteomes" id="UP000187203">
    <property type="component" value="Unassembled WGS sequence"/>
</dbReference>
<accession>A0A1R3K7M2</accession>
<dbReference type="SUPFAM" id="SSF52058">
    <property type="entry name" value="L domain-like"/>
    <property type="match status" value="1"/>
</dbReference>
<dbReference type="SUPFAM" id="SSF52200">
    <property type="entry name" value="Toll/Interleukin receptor TIR domain"/>
    <property type="match status" value="1"/>
</dbReference>
<dbReference type="InterPro" id="IPR032675">
    <property type="entry name" value="LRR_dom_sf"/>
</dbReference>
<evidence type="ECO:0000313" key="5">
    <source>
        <dbReference type="Proteomes" id="UP000187203"/>
    </source>
</evidence>
<dbReference type="Pfam" id="PF01582">
    <property type="entry name" value="TIR"/>
    <property type="match status" value="1"/>
</dbReference>
<keyword evidence="1" id="KW-0433">Leucine-rich repeat</keyword>
<dbReference type="EMBL" id="AWUE01014565">
    <property type="protein sequence ID" value="OMP03093.1"/>
    <property type="molecule type" value="Genomic_DNA"/>
</dbReference>
<keyword evidence="5" id="KW-1185">Reference proteome</keyword>
<dbReference type="Gene3D" id="3.40.50.10140">
    <property type="entry name" value="Toll/interleukin-1 receptor homology (TIR) domain"/>
    <property type="match status" value="1"/>
</dbReference>
<dbReference type="InterPro" id="IPR000157">
    <property type="entry name" value="TIR_dom"/>
</dbReference>
<evidence type="ECO:0000256" key="2">
    <source>
        <dbReference type="ARBA" id="ARBA00022737"/>
    </source>
</evidence>
<dbReference type="GO" id="GO:0007165">
    <property type="term" value="P:signal transduction"/>
    <property type="evidence" value="ECO:0007669"/>
    <property type="project" value="InterPro"/>
</dbReference>